<dbReference type="GO" id="GO:0030154">
    <property type="term" value="P:cell differentiation"/>
    <property type="evidence" value="ECO:0007669"/>
    <property type="project" value="TreeGrafter"/>
</dbReference>
<evidence type="ECO:0000256" key="3">
    <source>
        <dbReference type="ARBA" id="ARBA00023125"/>
    </source>
</evidence>
<proteinExistence type="inferred from homology"/>
<feature type="region of interest" description="Disordered" evidence="8">
    <location>
        <begin position="218"/>
        <end position="296"/>
    </location>
</feature>
<dbReference type="GO" id="GO:0000981">
    <property type="term" value="F:DNA-binding transcription factor activity, RNA polymerase II-specific"/>
    <property type="evidence" value="ECO:0007669"/>
    <property type="project" value="InterPro"/>
</dbReference>
<evidence type="ECO:0000256" key="8">
    <source>
        <dbReference type="SAM" id="MobiDB-lite"/>
    </source>
</evidence>
<comment type="caution">
    <text evidence="10">The sequence shown here is derived from an EMBL/GenBank/DDBJ whole genome shotgun (WGS) entry which is preliminary data.</text>
</comment>
<accession>A0AAN8JAH2</accession>
<dbReference type="Gene3D" id="1.10.10.60">
    <property type="entry name" value="Homeodomain-like"/>
    <property type="match status" value="1"/>
</dbReference>
<gene>
    <name evidence="10" type="ORF">SNE40_016171</name>
</gene>
<dbReference type="EMBL" id="JAZGQO010000011">
    <property type="protein sequence ID" value="KAK6172536.1"/>
    <property type="molecule type" value="Genomic_DNA"/>
</dbReference>
<feature type="compositionally biased region" description="Polar residues" evidence="8">
    <location>
        <begin position="247"/>
        <end position="261"/>
    </location>
</feature>
<dbReference type="InterPro" id="IPR020479">
    <property type="entry name" value="HD_metazoa"/>
</dbReference>
<dbReference type="GO" id="GO:0009948">
    <property type="term" value="P:anterior/posterior axis specification"/>
    <property type="evidence" value="ECO:0007669"/>
    <property type="project" value="TreeGrafter"/>
</dbReference>
<dbReference type="SMART" id="SM00389">
    <property type="entry name" value="HOX"/>
    <property type="match status" value="1"/>
</dbReference>
<evidence type="ECO:0000256" key="7">
    <source>
        <dbReference type="RuleBase" id="RU000682"/>
    </source>
</evidence>
<dbReference type="GO" id="GO:0005634">
    <property type="term" value="C:nucleus"/>
    <property type="evidence" value="ECO:0007669"/>
    <property type="project" value="UniProtKB-SubCell"/>
</dbReference>
<evidence type="ECO:0000256" key="6">
    <source>
        <dbReference type="PROSITE-ProRule" id="PRU00108"/>
    </source>
</evidence>
<name>A0AAN8JAH2_PATCE</name>
<dbReference type="PRINTS" id="PR00031">
    <property type="entry name" value="HTHREPRESSR"/>
</dbReference>
<sequence length="320" mass="35684">MAVCHENSSSVFSTRPSPTSFNFPHFGYGAQAPSYAPDYSQYSSMAEATYQQPPWAGMYASAPRAAHSGLEDWTQGYMVPVTSSAIQQPYNYSYRPPVATTMGIDYSQSVMGQGHSPLNGSPPLTSSGDDSPNGSGSSISKAMRAPYEWMKPAQAPPASGKTRTKDKYRVVYTDHQRLELEKEFHYSRYITIRRKAEIAAQLALSERQVKIWFQNRRAKERKQNKKGKDMDGGMPGKLEYDEPLSPASGNMSLPNIMNTDIQQHHQQQPQQHSYHHQQHHQQSHSPQPVLSPPTSLPQLMVKSELSAIDLGNSVSPPHSY</sequence>
<dbReference type="SUPFAM" id="SSF46689">
    <property type="entry name" value="Homeodomain-like"/>
    <property type="match status" value="1"/>
</dbReference>
<evidence type="ECO:0000256" key="4">
    <source>
        <dbReference type="ARBA" id="ARBA00023155"/>
    </source>
</evidence>
<keyword evidence="11" id="KW-1185">Reference proteome</keyword>
<dbReference type="PROSITE" id="PS50071">
    <property type="entry name" value="HOMEOBOX_2"/>
    <property type="match status" value="1"/>
</dbReference>
<evidence type="ECO:0000256" key="2">
    <source>
        <dbReference type="ARBA" id="ARBA00010341"/>
    </source>
</evidence>
<feature type="compositionally biased region" description="Polar residues" evidence="8">
    <location>
        <begin position="109"/>
        <end position="125"/>
    </location>
</feature>
<dbReference type="PANTHER" id="PTHR24332:SF9">
    <property type="entry name" value="HOMEOTIC PROTEIN CAUDAL"/>
    <property type="match status" value="1"/>
</dbReference>
<comment type="similarity">
    <text evidence="2">Belongs to the Caudal homeobox family.</text>
</comment>
<feature type="region of interest" description="Disordered" evidence="8">
    <location>
        <begin position="109"/>
        <end position="140"/>
    </location>
</feature>
<dbReference type="InterPro" id="IPR009057">
    <property type="entry name" value="Homeodomain-like_sf"/>
</dbReference>
<feature type="compositionally biased region" description="Basic residues" evidence="8">
    <location>
        <begin position="273"/>
        <end position="282"/>
    </location>
</feature>
<dbReference type="InterPro" id="IPR001356">
    <property type="entry name" value="HD"/>
</dbReference>
<dbReference type="InterPro" id="IPR047152">
    <property type="entry name" value="Caudal_homeobox"/>
</dbReference>
<dbReference type="InterPro" id="IPR017970">
    <property type="entry name" value="Homeobox_CS"/>
</dbReference>
<dbReference type="GO" id="GO:0009887">
    <property type="term" value="P:animal organ morphogenesis"/>
    <property type="evidence" value="ECO:0007669"/>
    <property type="project" value="TreeGrafter"/>
</dbReference>
<dbReference type="PROSITE" id="PS00027">
    <property type="entry name" value="HOMEOBOX_1"/>
    <property type="match status" value="1"/>
</dbReference>
<evidence type="ECO:0000256" key="1">
    <source>
        <dbReference type="ARBA" id="ARBA00004123"/>
    </source>
</evidence>
<evidence type="ECO:0000256" key="5">
    <source>
        <dbReference type="ARBA" id="ARBA00023242"/>
    </source>
</evidence>
<keyword evidence="3 6" id="KW-0238">DNA-binding</keyword>
<protein>
    <recommendedName>
        <fullName evidence="9">Homeobox domain-containing protein</fullName>
    </recommendedName>
</protein>
<keyword evidence="4 6" id="KW-0371">Homeobox</keyword>
<reference evidence="10 11" key="1">
    <citation type="submission" date="2024-01" db="EMBL/GenBank/DDBJ databases">
        <title>The genome of the rayed Mediterranean limpet Patella caerulea (Linnaeus, 1758).</title>
        <authorList>
            <person name="Anh-Thu Weber A."/>
            <person name="Halstead-Nussloch G."/>
        </authorList>
    </citation>
    <scope>NUCLEOTIDE SEQUENCE [LARGE SCALE GENOMIC DNA]</scope>
    <source>
        <strain evidence="10">AATW-2023a</strain>
        <tissue evidence="10">Whole specimen</tissue>
    </source>
</reference>
<dbReference type="Pfam" id="PF00046">
    <property type="entry name" value="Homeodomain"/>
    <property type="match status" value="1"/>
</dbReference>
<feature type="compositionally biased region" description="Low complexity" evidence="8">
    <location>
        <begin position="126"/>
        <end position="140"/>
    </location>
</feature>
<dbReference type="CDD" id="cd00086">
    <property type="entry name" value="homeodomain"/>
    <property type="match status" value="1"/>
</dbReference>
<keyword evidence="5 6" id="KW-0539">Nucleus</keyword>
<feature type="domain" description="Homeobox" evidence="9">
    <location>
        <begin position="163"/>
        <end position="223"/>
    </location>
</feature>
<evidence type="ECO:0000313" key="10">
    <source>
        <dbReference type="EMBL" id="KAK6172536.1"/>
    </source>
</evidence>
<comment type="subcellular location">
    <subcellularLocation>
        <location evidence="1 6 7">Nucleus</location>
    </subcellularLocation>
</comment>
<feature type="region of interest" description="Disordered" evidence="8">
    <location>
        <begin position="147"/>
        <end position="166"/>
    </location>
</feature>
<dbReference type="GO" id="GO:0000977">
    <property type="term" value="F:RNA polymerase II transcription regulatory region sequence-specific DNA binding"/>
    <property type="evidence" value="ECO:0007669"/>
    <property type="project" value="TreeGrafter"/>
</dbReference>
<dbReference type="Proteomes" id="UP001347796">
    <property type="component" value="Unassembled WGS sequence"/>
</dbReference>
<dbReference type="FunFam" id="1.10.10.60:FF:000089">
    <property type="entry name" value="Caudal type homeobox 4"/>
    <property type="match status" value="1"/>
</dbReference>
<dbReference type="PANTHER" id="PTHR24332">
    <property type="entry name" value="HOMEOBOX PROTEIN CDX"/>
    <property type="match status" value="1"/>
</dbReference>
<feature type="DNA-binding region" description="Homeobox" evidence="6">
    <location>
        <begin position="165"/>
        <end position="224"/>
    </location>
</feature>
<evidence type="ECO:0000259" key="9">
    <source>
        <dbReference type="PROSITE" id="PS50071"/>
    </source>
</evidence>
<dbReference type="PRINTS" id="PR00024">
    <property type="entry name" value="HOMEOBOX"/>
</dbReference>
<evidence type="ECO:0000313" key="11">
    <source>
        <dbReference type="Proteomes" id="UP001347796"/>
    </source>
</evidence>
<organism evidence="10 11">
    <name type="scientific">Patella caerulea</name>
    <name type="common">Rayed Mediterranean limpet</name>
    <dbReference type="NCBI Taxonomy" id="87958"/>
    <lineage>
        <taxon>Eukaryota</taxon>
        <taxon>Metazoa</taxon>
        <taxon>Spiralia</taxon>
        <taxon>Lophotrochozoa</taxon>
        <taxon>Mollusca</taxon>
        <taxon>Gastropoda</taxon>
        <taxon>Patellogastropoda</taxon>
        <taxon>Patelloidea</taxon>
        <taxon>Patellidae</taxon>
        <taxon>Patella</taxon>
    </lineage>
</organism>
<dbReference type="InterPro" id="IPR000047">
    <property type="entry name" value="HTH_motif"/>
</dbReference>
<dbReference type="AlphaFoldDB" id="A0AAN8JAH2"/>